<keyword evidence="1" id="KW-0472">Membrane</keyword>
<reference evidence="2" key="1">
    <citation type="submission" date="2023-03" db="EMBL/GenBank/DDBJ databases">
        <title>Near-Complete genome sequence of Lipomyces tetrasporous NRRL Y-64009, an oleaginous yeast capable of growing on lignocellulosic hydrolysates.</title>
        <authorList>
            <consortium name="Lawrence Berkeley National Laboratory"/>
            <person name="Jagtap S.S."/>
            <person name="Liu J.-J."/>
            <person name="Walukiewicz H.E."/>
            <person name="Pangilinan J."/>
            <person name="Lipzen A."/>
            <person name="Ahrendt S."/>
            <person name="Koriabine M."/>
            <person name="Cobaugh K."/>
            <person name="Salamov A."/>
            <person name="Yoshinaga Y."/>
            <person name="Ng V."/>
            <person name="Daum C."/>
            <person name="Grigoriev I.V."/>
            <person name="Slininger P.J."/>
            <person name="Dien B.S."/>
            <person name="Jin Y.-S."/>
            <person name="Rao C.V."/>
        </authorList>
    </citation>
    <scope>NUCLEOTIDE SEQUENCE</scope>
    <source>
        <strain evidence="2">NRRL Y-64009</strain>
    </source>
</reference>
<proteinExistence type="predicted"/>
<feature type="transmembrane region" description="Helical" evidence="1">
    <location>
        <begin position="26"/>
        <end position="46"/>
    </location>
</feature>
<dbReference type="AlphaFoldDB" id="A0AAD7QR64"/>
<comment type="caution">
    <text evidence="2">The sequence shown here is derived from an EMBL/GenBank/DDBJ whole genome shotgun (WGS) entry which is preliminary data.</text>
</comment>
<dbReference type="RefSeq" id="XP_056043408.1">
    <property type="nucleotide sequence ID" value="XM_056189677.1"/>
</dbReference>
<dbReference type="GeneID" id="80884843"/>
<organism evidence="2 3">
    <name type="scientific">Lipomyces tetrasporus</name>
    <dbReference type="NCBI Taxonomy" id="54092"/>
    <lineage>
        <taxon>Eukaryota</taxon>
        <taxon>Fungi</taxon>
        <taxon>Dikarya</taxon>
        <taxon>Ascomycota</taxon>
        <taxon>Saccharomycotina</taxon>
        <taxon>Lipomycetes</taxon>
        <taxon>Lipomycetales</taxon>
        <taxon>Lipomycetaceae</taxon>
        <taxon>Lipomyces</taxon>
    </lineage>
</organism>
<evidence type="ECO:0000313" key="3">
    <source>
        <dbReference type="Proteomes" id="UP001217417"/>
    </source>
</evidence>
<name>A0AAD7QR64_9ASCO</name>
<keyword evidence="1" id="KW-0812">Transmembrane</keyword>
<protein>
    <submittedName>
        <fullName evidence="2">Uncharacterized protein</fullName>
    </submittedName>
</protein>
<accession>A0AAD7QR64</accession>
<evidence type="ECO:0000256" key="1">
    <source>
        <dbReference type="SAM" id="Phobius"/>
    </source>
</evidence>
<keyword evidence="3" id="KW-1185">Reference proteome</keyword>
<gene>
    <name evidence="2" type="ORF">POJ06DRAFT_276265</name>
</gene>
<keyword evidence="1" id="KW-1133">Transmembrane helix</keyword>
<sequence>MLTALAKTLESARSDGRGRRFCASRLVVNTAIFPAAAAPFVVIVLADSVLKCGQEDSMEPGVSLSGQRQATWYTAGSSSSSSTGGNTSTLIRSPVRAMRTRLWVRGIKYGHGGFDMLIASSKVSPRMARSKPLGHYQFGDAYSNVGEDSLDPADQYGEIQAAVAQLVRQYVLIWGHEGSPDGLRSSLIRVRSFALEQG</sequence>
<dbReference type="EMBL" id="JARPMG010000006">
    <property type="protein sequence ID" value="KAJ8099958.1"/>
    <property type="molecule type" value="Genomic_DNA"/>
</dbReference>
<evidence type="ECO:0000313" key="2">
    <source>
        <dbReference type="EMBL" id="KAJ8099958.1"/>
    </source>
</evidence>
<dbReference type="Proteomes" id="UP001217417">
    <property type="component" value="Unassembled WGS sequence"/>
</dbReference>